<comment type="caution">
    <text evidence="2">The sequence shown here is derived from an EMBL/GenBank/DDBJ whole genome shotgun (WGS) entry which is preliminary data.</text>
</comment>
<dbReference type="Proteomes" id="UP001317259">
    <property type="component" value="Unassembled WGS sequence"/>
</dbReference>
<organism evidence="2 3">
    <name type="scientific">Actinomadura luzonensis</name>
    <dbReference type="NCBI Taxonomy" id="2805427"/>
    <lineage>
        <taxon>Bacteria</taxon>
        <taxon>Bacillati</taxon>
        <taxon>Actinomycetota</taxon>
        <taxon>Actinomycetes</taxon>
        <taxon>Streptosporangiales</taxon>
        <taxon>Thermomonosporaceae</taxon>
        <taxon>Actinomadura</taxon>
    </lineage>
</organism>
<name>A0ABT0FPR4_9ACTN</name>
<dbReference type="RefSeq" id="WP_242380719.1">
    <property type="nucleotide sequence ID" value="NZ_JAKRKC020000001.1"/>
</dbReference>
<protein>
    <submittedName>
        <fullName evidence="2">Uncharacterized protein</fullName>
    </submittedName>
</protein>
<sequence>MSREAVHLQISASLKRNNGPEDAEHRRLYDDLVQRITAVVNSAEFEPIIAMVMQSGQYWHEE</sequence>
<evidence type="ECO:0000256" key="1">
    <source>
        <dbReference type="SAM" id="MobiDB-lite"/>
    </source>
</evidence>
<dbReference type="EMBL" id="JAKRKC020000001">
    <property type="protein sequence ID" value="MCK2214274.1"/>
    <property type="molecule type" value="Genomic_DNA"/>
</dbReference>
<reference evidence="2 3" key="1">
    <citation type="submission" date="2022-04" db="EMBL/GenBank/DDBJ databases">
        <title>Genome draft of Actinomadura sp. ATCC 31491.</title>
        <authorList>
            <person name="Shi X."/>
            <person name="Du Y."/>
        </authorList>
    </citation>
    <scope>NUCLEOTIDE SEQUENCE [LARGE SCALE GENOMIC DNA]</scope>
    <source>
        <strain evidence="2 3">ATCC 31491</strain>
    </source>
</reference>
<accession>A0ABT0FPR4</accession>
<keyword evidence="3" id="KW-1185">Reference proteome</keyword>
<feature type="region of interest" description="Disordered" evidence="1">
    <location>
        <begin position="1"/>
        <end position="24"/>
    </location>
</feature>
<gene>
    <name evidence="2" type="ORF">MF672_010795</name>
</gene>
<evidence type="ECO:0000313" key="3">
    <source>
        <dbReference type="Proteomes" id="UP001317259"/>
    </source>
</evidence>
<evidence type="ECO:0000313" key="2">
    <source>
        <dbReference type="EMBL" id="MCK2214274.1"/>
    </source>
</evidence>
<proteinExistence type="predicted"/>